<proteinExistence type="predicted"/>
<dbReference type="AlphaFoldDB" id="A0A226EA66"/>
<evidence type="ECO:0000313" key="2">
    <source>
        <dbReference type="EMBL" id="OXA53967.1"/>
    </source>
</evidence>
<evidence type="ECO:0000313" key="3">
    <source>
        <dbReference type="Proteomes" id="UP000198287"/>
    </source>
</evidence>
<accession>A0A226EA66</accession>
<feature type="domain" description="Retrovirus-related Pol polyprotein from transposon TNT 1-94-like beta-barrel" evidence="1">
    <location>
        <begin position="238"/>
        <end position="321"/>
    </location>
</feature>
<name>A0A226EA66_FOLCA</name>
<gene>
    <name evidence="2" type="ORF">Fcan01_11682</name>
</gene>
<protein>
    <submittedName>
        <fullName evidence="2">Copia protein</fullName>
    </submittedName>
</protein>
<dbReference type="PANTHER" id="PTHR47481">
    <property type="match status" value="1"/>
</dbReference>
<organism evidence="2 3">
    <name type="scientific">Folsomia candida</name>
    <name type="common">Springtail</name>
    <dbReference type="NCBI Taxonomy" id="158441"/>
    <lineage>
        <taxon>Eukaryota</taxon>
        <taxon>Metazoa</taxon>
        <taxon>Ecdysozoa</taxon>
        <taxon>Arthropoda</taxon>
        <taxon>Hexapoda</taxon>
        <taxon>Collembola</taxon>
        <taxon>Entomobryomorpha</taxon>
        <taxon>Isotomoidea</taxon>
        <taxon>Isotomidae</taxon>
        <taxon>Proisotominae</taxon>
        <taxon>Folsomia</taxon>
    </lineage>
</organism>
<sequence length="662" mass="76625">MTTTATTVISKRRFDTSSFSKFNGDNYTVWRIRLSCFFKTHQLMGIVDGTEPRPEASGPDQENWDKGNNEALTVLLCTMIDEQVATVSGCVTAPEMWTKLSSIYESTSGEYKQVLWQKFNSIMADEKPPVKTMIQIQNIAAHLRSLGVVIDDETEVARIISSLMGDAYRQFREAWRSVDVSKQDSALLLSRLKTWELENKESSRNQVSLSFNDDESEKAFSVKKPFSNCAIGSTQDVWINDSGADRHYCGRLEWFYEYKKYSKPRSVRLADNSYMSVKGAGKVRVRALVNKKWKEIEIHNVQYVPGGVNLLSENVLLDRGFEVKKNGNDDIIYYRNEEMQSPKFTEDECMEIITVEKTVTCVTRELSYADKISENESLNYSVVTDEASSFNEQVQNVKDAVTSVTAIADNNMAMSEYNNGQEYESQRLISFVSEKRNQFVPKEWHMSQHVCCENSIRADILYRPLHMKNTEELPLEHVFQLAGRRDSISKLNERNTGKDRKIDTNERILIPKNYFKFNVPWSEELEKLKLVFSIGILPPVRFHGREFIFGREIRIYFRQYKCREYVLERHKAKEYKTRLVLMQTCKQFEGSKCDTNYEFDFIVLLLYLHWNATEEICQYLKRTTSSDSIYGIGKFKFKKADHGAAYPAVDFGYGTTRTIIFS</sequence>
<dbReference type="EMBL" id="LNIX01000005">
    <property type="protein sequence ID" value="OXA53967.1"/>
    <property type="molecule type" value="Genomic_DNA"/>
</dbReference>
<dbReference type="OrthoDB" id="413361at2759"/>
<reference evidence="2 3" key="1">
    <citation type="submission" date="2015-12" db="EMBL/GenBank/DDBJ databases">
        <title>The genome of Folsomia candida.</title>
        <authorList>
            <person name="Faddeeva A."/>
            <person name="Derks M.F."/>
            <person name="Anvar Y."/>
            <person name="Smit S."/>
            <person name="Van Straalen N."/>
            <person name="Roelofs D."/>
        </authorList>
    </citation>
    <scope>NUCLEOTIDE SEQUENCE [LARGE SCALE GENOMIC DNA]</scope>
    <source>
        <strain evidence="2 3">VU population</strain>
        <tissue evidence="2">Whole body</tissue>
    </source>
</reference>
<dbReference type="InterPro" id="IPR054722">
    <property type="entry name" value="PolX-like_BBD"/>
</dbReference>
<dbReference type="Pfam" id="PF22936">
    <property type="entry name" value="Pol_BBD"/>
    <property type="match status" value="1"/>
</dbReference>
<evidence type="ECO:0000259" key="1">
    <source>
        <dbReference type="Pfam" id="PF22936"/>
    </source>
</evidence>
<dbReference type="Proteomes" id="UP000198287">
    <property type="component" value="Unassembled WGS sequence"/>
</dbReference>
<dbReference type="PANTHER" id="PTHR47481:SF7">
    <property type="entry name" value="CCHC-TYPE DOMAIN-CONTAINING PROTEIN"/>
    <property type="match status" value="1"/>
</dbReference>
<dbReference type="Pfam" id="PF14223">
    <property type="entry name" value="Retrotran_gag_2"/>
    <property type="match status" value="1"/>
</dbReference>
<comment type="caution">
    <text evidence="2">The sequence shown here is derived from an EMBL/GenBank/DDBJ whole genome shotgun (WGS) entry which is preliminary data.</text>
</comment>
<keyword evidence="3" id="KW-1185">Reference proteome</keyword>